<evidence type="ECO:0000256" key="1">
    <source>
        <dbReference type="ARBA" id="ARBA00022603"/>
    </source>
</evidence>
<dbReference type="Proteomes" id="UP001148125">
    <property type="component" value="Unassembled WGS sequence"/>
</dbReference>
<sequence length="202" mass="23478">MKHLTFLFQYIVNPKTVGAILPSSSFLGDKMIEHINFDNAKYIVEYGPGTGVFTEKLLKKRNPNTIIMLLENNEEFYLLLKEKFKMEKNLYIVNGSAEKIEQYLQKYKVPYADYVISGLPFASLPEQVSHNILLNTSKILDKDGQFITFQYTKMKKALIEQFFTKIEIKRELRNVPPAYVFNCSIKEKNVEENYGIENSYCG</sequence>
<protein>
    <submittedName>
        <fullName evidence="5">Methyltransferase</fullName>
    </submittedName>
</protein>
<dbReference type="GO" id="GO:0032259">
    <property type="term" value="P:methylation"/>
    <property type="evidence" value="ECO:0007669"/>
    <property type="project" value="UniProtKB-KW"/>
</dbReference>
<evidence type="ECO:0000256" key="3">
    <source>
        <dbReference type="ARBA" id="ARBA00022691"/>
    </source>
</evidence>
<keyword evidence="2" id="KW-0808">Transferase</keyword>
<accession>A0ABT5VCS5</accession>
<evidence type="ECO:0000256" key="2">
    <source>
        <dbReference type="ARBA" id="ARBA00022679"/>
    </source>
</evidence>
<dbReference type="GO" id="GO:0008168">
    <property type="term" value="F:methyltransferase activity"/>
    <property type="evidence" value="ECO:0007669"/>
    <property type="project" value="UniProtKB-KW"/>
</dbReference>
<keyword evidence="4" id="KW-0694">RNA-binding</keyword>
<evidence type="ECO:0000313" key="6">
    <source>
        <dbReference type="Proteomes" id="UP001148125"/>
    </source>
</evidence>
<evidence type="ECO:0000256" key="4">
    <source>
        <dbReference type="ARBA" id="ARBA00022884"/>
    </source>
</evidence>
<dbReference type="EMBL" id="JAOTPO010000004">
    <property type="protein sequence ID" value="MDE5413240.1"/>
    <property type="molecule type" value="Genomic_DNA"/>
</dbReference>
<comment type="caution">
    <text evidence="5">The sequence shown here is derived from an EMBL/GenBank/DDBJ whole genome shotgun (WGS) entry which is preliminary data.</text>
</comment>
<gene>
    <name evidence="5" type="ORF">N7Z68_07560</name>
</gene>
<dbReference type="InterPro" id="IPR029063">
    <property type="entry name" value="SAM-dependent_MTases_sf"/>
</dbReference>
<keyword evidence="3" id="KW-0949">S-adenosyl-L-methionine</keyword>
<proteinExistence type="predicted"/>
<reference evidence="5" key="1">
    <citation type="submission" date="2024-05" db="EMBL/GenBank/DDBJ databases">
        <title>Alkalihalobacillus sp. strain MEB203 novel alkaliphilic bacterium from Lonar Lake, India.</title>
        <authorList>
            <person name="Joshi A."/>
            <person name="Thite S."/>
            <person name="Mengade P."/>
        </authorList>
    </citation>
    <scope>NUCLEOTIDE SEQUENCE</scope>
    <source>
        <strain evidence="5">MEB 203</strain>
    </source>
</reference>
<keyword evidence="6" id="KW-1185">Reference proteome</keyword>
<dbReference type="SUPFAM" id="SSF53335">
    <property type="entry name" value="S-adenosyl-L-methionine-dependent methyltransferases"/>
    <property type="match status" value="1"/>
</dbReference>
<dbReference type="Gene3D" id="3.40.50.150">
    <property type="entry name" value="Vaccinia Virus protein VP39"/>
    <property type="match status" value="1"/>
</dbReference>
<organism evidence="5 6">
    <name type="scientific">Alkalihalobacterium chitinilyticum</name>
    <dbReference type="NCBI Taxonomy" id="2980103"/>
    <lineage>
        <taxon>Bacteria</taxon>
        <taxon>Bacillati</taxon>
        <taxon>Bacillota</taxon>
        <taxon>Bacilli</taxon>
        <taxon>Bacillales</taxon>
        <taxon>Bacillaceae</taxon>
        <taxon>Alkalihalobacterium</taxon>
    </lineage>
</organism>
<keyword evidence="1 5" id="KW-0489">Methyltransferase</keyword>
<dbReference type="RefSeq" id="WP_275117865.1">
    <property type="nucleotide sequence ID" value="NZ_JAOTPO010000004.1"/>
</dbReference>
<dbReference type="InterPro" id="IPR001737">
    <property type="entry name" value="KsgA/Erm"/>
</dbReference>
<evidence type="ECO:0000313" key="5">
    <source>
        <dbReference type="EMBL" id="MDE5413240.1"/>
    </source>
</evidence>
<name>A0ABT5VCS5_9BACI</name>
<dbReference type="Pfam" id="PF00398">
    <property type="entry name" value="RrnaAD"/>
    <property type="match status" value="1"/>
</dbReference>